<dbReference type="NCBIfam" id="TIGR03495">
    <property type="entry name" value="phage_LysB"/>
    <property type="match status" value="1"/>
</dbReference>
<evidence type="ECO:0000313" key="2">
    <source>
        <dbReference type="Proteomes" id="UP000056453"/>
    </source>
</evidence>
<name>A0AAW3MJ67_9BURK</name>
<organism evidence="1 2">
    <name type="scientific">Burkholderia ubonensis</name>
    <dbReference type="NCBI Taxonomy" id="101571"/>
    <lineage>
        <taxon>Bacteria</taxon>
        <taxon>Pseudomonadati</taxon>
        <taxon>Pseudomonadota</taxon>
        <taxon>Betaproteobacteria</taxon>
        <taxon>Burkholderiales</taxon>
        <taxon>Burkholderiaceae</taxon>
        <taxon>Burkholderia</taxon>
        <taxon>Burkholderia cepacia complex</taxon>
    </lineage>
</organism>
<reference evidence="1 2" key="1">
    <citation type="submission" date="2015-11" db="EMBL/GenBank/DDBJ databases">
        <title>Expanding the genomic diversity of Burkholderia species for the development of highly accurate diagnostics.</title>
        <authorList>
            <person name="Sahl J."/>
            <person name="Keim P."/>
            <person name="Wagner D."/>
        </authorList>
    </citation>
    <scope>NUCLEOTIDE SEQUENCE [LARGE SCALE GENOMIC DNA]</scope>
    <source>
        <strain evidence="1 2">MSMB1808WGS</strain>
    </source>
</reference>
<proteinExistence type="predicted"/>
<sequence>MNAAASKLVAGAVALALLVAAFFYVRALRAELADAKNRLACSSQAVESRDAAIDGLRQDASNKATQQQQLDAATGKVAAKLETARQDIRKVINENATVRSWADTPLPADVARLSASPAYTGAGDFGAAVPTDHALHTAGDGAAH</sequence>
<dbReference type="Proteomes" id="UP000056453">
    <property type="component" value="Unassembled WGS sequence"/>
</dbReference>
<dbReference type="AlphaFoldDB" id="A0AAW3MJ67"/>
<gene>
    <name evidence="1" type="ORF">WJ96_01575</name>
</gene>
<comment type="caution">
    <text evidence="1">The sequence shown here is derived from an EMBL/GenBank/DDBJ whole genome shotgun (WGS) entry which is preliminary data.</text>
</comment>
<keyword evidence="2" id="KW-1185">Reference proteome</keyword>
<dbReference type="InterPro" id="IPR020000">
    <property type="entry name" value="Phage_P2_LysB"/>
</dbReference>
<accession>A0AAW3MJ67</accession>
<protein>
    <submittedName>
        <fullName evidence="1">Protein lysB</fullName>
    </submittedName>
</protein>
<dbReference type="RefSeq" id="WP_059956994.1">
    <property type="nucleotide sequence ID" value="NZ_LPBJ01000104.1"/>
</dbReference>
<evidence type="ECO:0000313" key="1">
    <source>
        <dbReference type="EMBL" id="KVP87679.1"/>
    </source>
</evidence>
<dbReference type="EMBL" id="LPBJ01000104">
    <property type="protein sequence ID" value="KVP87679.1"/>
    <property type="molecule type" value="Genomic_DNA"/>
</dbReference>